<organism evidence="4 5">
    <name type="scientific">Chryseobacterium aquaticum</name>
    <dbReference type="NCBI Taxonomy" id="452084"/>
    <lineage>
        <taxon>Bacteria</taxon>
        <taxon>Pseudomonadati</taxon>
        <taxon>Bacteroidota</taxon>
        <taxon>Flavobacteriia</taxon>
        <taxon>Flavobacteriales</taxon>
        <taxon>Weeksellaceae</taxon>
        <taxon>Chryseobacterium group</taxon>
        <taxon>Chryseobacterium</taxon>
    </lineage>
</organism>
<dbReference type="RefSeq" id="WP_056014572.1">
    <property type="nucleotide sequence ID" value="NZ_LLYZ01000005.1"/>
</dbReference>
<sequence length="239" mass="27009">MKKTLFLLTFLSNFIFAQNAELFSNNWYISQITTNGQTVTTPVMAYNISASNFVQNGSAYNFNSKYFNTATANITFSPTLNSFTKNGGGCTLADYWGTNMTAVQDFDQKNCDFYVGNLSVPAPTGTVYNYQILTNGSSKTLIITNPSSGTQIFYNNIFLGTKDISLKKSLKIYPNPVKDFLTIENIERNLNLKIYETSGKLVYETLTKDKSVRIDVTQFQKGQYILMIENFKTEFFIKN</sequence>
<gene>
    <name evidence="4" type="ORF">AR438_09170</name>
</gene>
<feature type="signal peptide" evidence="2">
    <location>
        <begin position="1"/>
        <end position="17"/>
    </location>
</feature>
<dbReference type="AlphaFoldDB" id="A0A0Q3HTF8"/>
<evidence type="ECO:0000256" key="1">
    <source>
        <dbReference type="ARBA" id="ARBA00022729"/>
    </source>
</evidence>
<dbReference type="NCBIfam" id="TIGR04183">
    <property type="entry name" value="Por_Secre_tail"/>
    <property type="match status" value="1"/>
</dbReference>
<keyword evidence="1 2" id="KW-0732">Signal</keyword>
<evidence type="ECO:0000313" key="4">
    <source>
        <dbReference type="EMBL" id="KQK25757.1"/>
    </source>
</evidence>
<feature type="domain" description="Secretion system C-terminal sorting" evidence="3">
    <location>
        <begin position="172"/>
        <end position="233"/>
    </location>
</feature>
<feature type="chain" id="PRO_5006203689" description="Secretion system C-terminal sorting domain-containing protein" evidence="2">
    <location>
        <begin position="18"/>
        <end position="239"/>
    </location>
</feature>
<evidence type="ECO:0000256" key="2">
    <source>
        <dbReference type="SAM" id="SignalP"/>
    </source>
</evidence>
<comment type="caution">
    <text evidence="4">The sequence shown here is derived from an EMBL/GenBank/DDBJ whole genome shotgun (WGS) entry which is preliminary data.</text>
</comment>
<dbReference type="Proteomes" id="UP000051682">
    <property type="component" value="Unassembled WGS sequence"/>
</dbReference>
<keyword evidence="5" id="KW-1185">Reference proteome</keyword>
<protein>
    <recommendedName>
        <fullName evidence="3">Secretion system C-terminal sorting domain-containing protein</fullName>
    </recommendedName>
</protein>
<evidence type="ECO:0000313" key="5">
    <source>
        <dbReference type="Proteomes" id="UP000051682"/>
    </source>
</evidence>
<proteinExistence type="predicted"/>
<reference evidence="4 5" key="1">
    <citation type="submission" date="2015-10" db="EMBL/GenBank/DDBJ databases">
        <title>Chryseobacterium aquaticum genome.</title>
        <authorList>
            <person name="Newman J.D."/>
            <person name="Ferguson M.B."/>
            <person name="Miller J.R."/>
        </authorList>
    </citation>
    <scope>NUCLEOTIDE SEQUENCE [LARGE SCALE GENOMIC DNA]</scope>
    <source>
        <strain evidence="4 5">KCTC 12483</strain>
    </source>
</reference>
<dbReference type="STRING" id="452084.AR438_09170"/>
<accession>A0A0Q3HTF8</accession>
<dbReference type="Pfam" id="PF18962">
    <property type="entry name" value="Por_Secre_tail"/>
    <property type="match status" value="1"/>
</dbReference>
<dbReference type="EMBL" id="LLYZ01000005">
    <property type="protein sequence ID" value="KQK25757.1"/>
    <property type="molecule type" value="Genomic_DNA"/>
</dbReference>
<dbReference type="InterPro" id="IPR026444">
    <property type="entry name" value="Secre_tail"/>
</dbReference>
<evidence type="ECO:0000259" key="3">
    <source>
        <dbReference type="Pfam" id="PF18962"/>
    </source>
</evidence>
<dbReference type="OrthoDB" id="1433593at2"/>
<name>A0A0Q3HTF8_9FLAO</name>